<evidence type="ECO:0000259" key="4">
    <source>
        <dbReference type="Pfam" id="PF00150"/>
    </source>
</evidence>
<proteinExistence type="predicted"/>
<keyword evidence="3" id="KW-0812">Transmembrane</keyword>
<accession>A0ABT1ZBT7</accession>
<dbReference type="Proteomes" id="UP001205337">
    <property type="component" value="Unassembled WGS sequence"/>
</dbReference>
<feature type="transmembrane region" description="Helical" evidence="3">
    <location>
        <begin position="74"/>
        <end position="97"/>
    </location>
</feature>
<dbReference type="EMBL" id="JANTHX010000003">
    <property type="protein sequence ID" value="MCS0498160.1"/>
    <property type="molecule type" value="Genomic_DNA"/>
</dbReference>
<feature type="transmembrane region" description="Helical" evidence="3">
    <location>
        <begin position="150"/>
        <end position="175"/>
    </location>
</feature>
<evidence type="ECO:0000313" key="5">
    <source>
        <dbReference type="EMBL" id="MCS0498160.1"/>
    </source>
</evidence>
<dbReference type="Gene3D" id="3.20.20.80">
    <property type="entry name" value="Glycosidases"/>
    <property type="match status" value="1"/>
</dbReference>
<keyword evidence="3" id="KW-0472">Membrane</keyword>
<feature type="domain" description="Glycoside hydrolase family 5" evidence="4">
    <location>
        <begin position="344"/>
        <end position="669"/>
    </location>
</feature>
<dbReference type="InterPro" id="IPR052066">
    <property type="entry name" value="Glycosphingolipid_Hydrolases"/>
</dbReference>
<evidence type="ECO:0000256" key="2">
    <source>
        <dbReference type="ARBA" id="ARBA00023295"/>
    </source>
</evidence>
<dbReference type="Pfam" id="PF00150">
    <property type="entry name" value="Cellulase"/>
    <property type="match status" value="1"/>
</dbReference>
<keyword evidence="6" id="KW-1185">Reference proteome</keyword>
<keyword evidence="3" id="KW-1133">Transmembrane helix</keyword>
<dbReference type="PANTHER" id="PTHR31308">
    <property type="match status" value="1"/>
</dbReference>
<feature type="transmembrane region" description="Helical" evidence="3">
    <location>
        <begin position="292"/>
        <end position="314"/>
    </location>
</feature>
<keyword evidence="1 5" id="KW-0378">Hydrolase</keyword>
<dbReference type="GO" id="GO:0016787">
    <property type="term" value="F:hydrolase activity"/>
    <property type="evidence" value="ECO:0007669"/>
    <property type="project" value="UniProtKB-KW"/>
</dbReference>
<keyword evidence="2" id="KW-0326">Glycosidase</keyword>
<organism evidence="5 6">
    <name type="scientific">Protaetiibacter mangrovi</name>
    <dbReference type="NCBI Taxonomy" id="2970926"/>
    <lineage>
        <taxon>Bacteria</taxon>
        <taxon>Bacillati</taxon>
        <taxon>Actinomycetota</taxon>
        <taxon>Actinomycetes</taxon>
        <taxon>Micrococcales</taxon>
        <taxon>Microbacteriaceae</taxon>
        <taxon>Protaetiibacter</taxon>
    </lineage>
</organism>
<feature type="transmembrane region" description="Helical" evidence="3">
    <location>
        <begin position="253"/>
        <end position="280"/>
    </location>
</feature>
<dbReference type="InterPro" id="IPR017853">
    <property type="entry name" value="GH"/>
</dbReference>
<evidence type="ECO:0000313" key="6">
    <source>
        <dbReference type="Proteomes" id="UP001205337"/>
    </source>
</evidence>
<reference evidence="5 6" key="1">
    <citation type="submission" date="2022-08" db="EMBL/GenBank/DDBJ databases">
        <authorList>
            <person name="Li F."/>
        </authorList>
    </citation>
    <scope>NUCLEOTIDE SEQUENCE [LARGE SCALE GENOMIC DNA]</scope>
    <source>
        <strain evidence="5 6">10F1B-8-1</strain>
    </source>
</reference>
<sequence>MKTFRRPGVAVATMLVLVMVQAVADPTGLLALVGWSGAVPSLASGIWSFAPYLVFLPVLLAMVWWVALRAGGRFWTLVPGMVLAVVLAQSAACLVMTGDLGTAAWAGGYVTAKAVPAALIVSALTRWLGGRGERTRVDPAPWTPVLGRRSVWIPAIAFAGAAPLLVGSWWTGAAYAPGVPTFRPDQGVLPVVVTVLLLAGATALCLRWMRSRVAGALAGWLAAVVAASMVGVVQALVALVVDDGFAGDLWPLMVAYVAVADGLSFAACTGWIVGVVALVLERAPVRTPARTARAAVASALGLLLVAGLAVPQLIASTSAAASPDLAVPAGFLRAEGDVITDGDGDQVLLRGVNVNQLVDFYRPRADVDDTRPLTEDDFAGIAAQGFDVVRLNLSWSALEPSRGEFDAEYLGLIHDAVDWAAAHEVYIVLDMHQDSWWAGATPEGTACRPGTDPMWGYDGAPEWATVTDGAPRCQFLSRDISPASDRAFQNLYFDTDGVQSALVEAWGRLATEFRDDPTVAGYDLLNEPGFGEAAPVTTAYQLGRFYERAIGAIRDAGAPQIVFVEPTILWSGLGFDSGPSLGFSSDPNLVFSPHLYAESLTLDRDLGIPPIVGMARQFVLAQRVADAYGMPVWSGEYGYWGDPADVGERLGRYAALEDAHAYGGAYWVWKQACGDPQNGIGDTGNGLMVQDCATGGDAPPREDLLTVLSRAYPRSAPGLVTSLRAEGRAMELEGSAPERGCGLEVWVPGDDEPAVEVTGVSGLTLTRVDGGWSVTGCADGRYTVTTR</sequence>
<feature type="transmembrane region" description="Helical" evidence="3">
    <location>
        <begin position="218"/>
        <end position="241"/>
    </location>
</feature>
<comment type="caution">
    <text evidence="5">The sequence shown here is derived from an EMBL/GenBank/DDBJ whole genome shotgun (WGS) entry which is preliminary data.</text>
</comment>
<feature type="transmembrane region" description="Helical" evidence="3">
    <location>
        <begin position="46"/>
        <end position="67"/>
    </location>
</feature>
<gene>
    <name evidence="5" type="ORF">NUH29_01190</name>
</gene>
<dbReference type="PANTHER" id="PTHR31308:SF3">
    <property type="entry name" value="ENDOGLYCOCERAMIDASE"/>
    <property type="match status" value="1"/>
</dbReference>
<dbReference type="InterPro" id="IPR001547">
    <property type="entry name" value="Glyco_hydro_5"/>
</dbReference>
<evidence type="ECO:0000256" key="1">
    <source>
        <dbReference type="ARBA" id="ARBA00022801"/>
    </source>
</evidence>
<protein>
    <submittedName>
        <fullName evidence="5">Glycoside hydrolase family 5 protein</fullName>
    </submittedName>
</protein>
<name>A0ABT1ZBT7_9MICO</name>
<evidence type="ECO:0000256" key="3">
    <source>
        <dbReference type="SAM" id="Phobius"/>
    </source>
</evidence>
<dbReference type="SUPFAM" id="SSF51445">
    <property type="entry name" value="(Trans)glycosidases"/>
    <property type="match status" value="1"/>
</dbReference>
<feature type="transmembrane region" description="Helical" evidence="3">
    <location>
        <begin position="187"/>
        <end position="206"/>
    </location>
</feature>
<dbReference type="RefSeq" id="WP_258797034.1">
    <property type="nucleotide sequence ID" value="NZ_JANTHX010000003.1"/>
</dbReference>
<feature type="transmembrane region" description="Helical" evidence="3">
    <location>
        <begin position="103"/>
        <end position="129"/>
    </location>
</feature>